<dbReference type="PROSITE" id="PS50110">
    <property type="entry name" value="RESPONSE_REGULATORY"/>
    <property type="match status" value="1"/>
</dbReference>
<dbReference type="EMBL" id="CP016172">
    <property type="protein sequence ID" value="ANN79003.1"/>
    <property type="molecule type" value="Genomic_DNA"/>
</dbReference>
<evidence type="ECO:0000256" key="2">
    <source>
        <dbReference type="PROSITE-ProRule" id="PRU00169"/>
    </source>
</evidence>
<dbReference type="Gene3D" id="3.40.50.2300">
    <property type="match status" value="1"/>
</dbReference>
<sequence>MPSWSPMSELIGSRVFLVEDETGVAMLIEDMLEELGCELVASVAHLAQAFDVVASTVFDVAILDVNVSGEQVFPLASTLATRGIPIVFSTGYGMAGIPEEMRVYPVLAKPFAFDELKRTLVSVLREAPDARRRSV</sequence>
<dbReference type="Pfam" id="PF00072">
    <property type="entry name" value="Response_reg"/>
    <property type="match status" value="1"/>
</dbReference>
<dbReference type="InterPro" id="IPR011006">
    <property type="entry name" value="CheY-like_superfamily"/>
</dbReference>
<organism evidence="4 5">
    <name type="scientific">Bordetella flabilis</name>
    <dbReference type="NCBI Taxonomy" id="463014"/>
    <lineage>
        <taxon>Bacteria</taxon>
        <taxon>Pseudomonadati</taxon>
        <taxon>Pseudomonadota</taxon>
        <taxon>Betaproteobacteria</taxon>
        <taxon>Burkholderiales</taxon>
        <taxon>Alcaligenaceae</taxon>
        <taxon>Bordetella</taxon>
    </lineage>
</organism>
<dbReference type="AlphaFoldDB" id="A0A193GHD7"/>
<evidence type="ECO:0000313" key="5">
    <source>
        <dbReference type="Proteomes" id="UP000091926"/>
    </source>
</evidence>
<protein>
    <recommendedName>
        <fullName evidence="3">Response regulatory domain-containing protein</fullName>
    </recommendedName>
</protein>
<keyword evidence="5" id="KW-1185">Reference proteome</keyword>
<gene>
    <name evidence="4" type="ORF">BAU07_19460</name>
</gene>
<dbReference type="KEGG" id="bfz:BAU07_19460"/>
<keyword evidence="1 2" id="KW-0597">Phosphoprotein</keyword>
<evidence type="ECO:0000313" key="4">
    <source>
        <dbReference type="EMBL" id="ANN79003.1"/>
    </source>
</evidence>
<evidence type="ECO:0000256" key="1">
    <source>
        <dbReference type="ARBA" id="ARBA00022553"/>
    </source>
</evidence>
<feature type="modified residue" description="4-aspartylphosphate" evidence="2">
    <location>
        <position position="64"/>
    </location>
</feature>
<dbReference type="Proteomes" id="UP000091926">
    <property type="component" value="Chromosome"/>
</dbReference>
<reference evidence="4 5" key="1">
    <citation type="submission" date="2016-06" db="EMBL/GenBank/DDBJ databases">
        <title>Complete genome sequences of Bordetella bronchialis and Bordetella flabilis.</title>
        <authorList>
            <person name="LiPuma J.J."/>
            <person name="Spilker T."/>
        </authorList>
    </citation>
    <scope>NUCLEOTIDE SEQUENCE [LARGE SCALE GENOMIC DNA]</scope>
    <source>
        <strain evidence="4 5">AU10664</strain>
    </source>
</reference>
<dbReference type="PANTHER" id="PTHR44591">
    <property type="entry name" value="STRESS RESPONSE REGULATOR PROTEIN 1"/>
    <property type="match status" value="1"/>
</dbReference>
<proteinExistence type="predicted"/>
<accession>A0A193GHD7</accession>
<dbReference type="STRING" id="463014.BAU07_19460"/>
<dbReference type="InterPro" id="IPR001789">
    <property type="entry name" value="Sig_transdc_resp-reg_receiver"/>
</dbReference>
<dbReference type="SMART" id="SM00448">
    <property type="entry name" value="REC"/>
    <property type="match status" value="1"/>
</dbReference>
<dbReference type="InterPro" id="IPR050595">
    <property type="entry name" value="Bact_response_regulator"/>
</dbReference>
<dbReference type="PANTHER" id="PTHR44591:SF24">
    <property type="entry name" value="PROTEIN-GLUTAMATE METHYLESTERASE_PROTEIN-GLUTAMINE GLUTAMINASE 1"/>
    <property type="match status" value="1"/>
</dbReference>
<evidence type="ECO:0000259" key="3">
    <source>
        <dbReference type="PROSITE" id="PS50110"/>
    </source>
</evidence>
<dbReference type="SUPFAM" id="SSF52172">
    <property type="entry name" value="CheY-like"/>
    <property type="match status" value="1"/>
</dbReference>
<name>A0A193GHD7_9BORD</name>
<feature type="domain" description="Response regulatory" evidence="3">
    <location>
        <begin position="14"/>
        <end position="124"/>
    </location>
</feature>
<dbReference type="GO" id="GO:0000160">
    <property type="term" value="P:phosphorelay signal transduction system"/>
    <property type="evidence" value="ECO:0007669"/>
    <property type="project" value="InterPro"/>
</dbReference>